<evidence type="ECO:0008006" key="3">
    <source>
        <dbReference type="Google" id="ProtNLM"/>
    </source>
</evidence>
<comment type="caution">
    <text evidence="1">The sequence shown here is derived from an EMBL/GenBank/DDBJ whole genome shotgun (WGS) entry which is preliminary data.</text>
</comment>
<dbReference type="Proteomes" id="UP000659697">
    <property type="component" value="Unassembled WGS sequence"/>
</dbReference>
<evidence type="ECO:0000313" key="1">
    <source>
        <dbReference type="EMBL" id="GHG73583.1"/>
    </source>
</evidence>
<evidence type="ECO:0000313" key="2">
    <source>
        <dbReference type="Proteomes" id="UP000659697"/>
    </source>
</evidence>
<name>A0ABQ3L1G3_9ALTE</name>
<sequence length="278" mass="32062">MQIGLYLISDNLDVISVVQKNRQGLVPKSFVQQLGRSGHQVEFQTRVYNPRTAKRDFLNFLYERDTHHAIILLVDKGSLHIAENLSNACFIIPLDFSLVQQGNYKNFFSRILAQGIKNFFLYKRLVDDGSYQQALLLPLRNFKCSEISNLTALFRQNILDPNFANQLNSIVETLRARRRPRRKCSHATMYFVDDEEKLFQYGLEQHAQLATGSPHSLLCKLTGYYRFGSKIDVRRHYNLTKESKSHTSISGLFIDCHEQTHSVSGNTHLNMFSNDQLA</sequence>
<organism evidence="1 2">
    <name type="scientific">Alishewanella longhuensis</name>
    <dbReference type="NCBI Taxonomy" id="1091037"/>
    <lineage>
        <taxon>Bacteria</taxon>
        <taxon>Pseudomonadati</taxon>
        <taxon>Pseudomonadota</taxon>
        <taxon>Gammaproteobacteria</taxon>
        <taxon>Alteromonadales</taxon>
        <taxon>Alteromonadaceae</taxon>
        <taxon>Alishewanella</taxon>
    </lineage>
</organism>
<keyword evidence="2" id="KW-1185">Reference proteome</keyword>
<dbReference type="EMBL" id="BNAO01000007">
    <property type="protein sequence ID" value="GHG73583.1"/>
    <property type="molecule type" value="Genomic_DNA"/>
</dbReference>
<protein>
    <recommendedName>
        <fullName evidence="3">Tc1-like transposase DDE domain-containing protein</fullName>
    </recommendedName>
</protein>
<accession>A0ABQ3L1G3</accession>
<proteinExistence type="predicted"/>
<dbReference type="RefSeq" id="WP_189433502.1">
    <property type="nucleotide sequence ID" value="NZ_BNAO01000007.1"/>
</dbReference>
<reference evidence="2" key="1">
    <citation type="journal article" date="2019" name="Int. J. Syst. Evol. Microbiol.">
        <title>The Global Catalogue of Microorganisms (GCM) 10K type strain sequencing project: providing services to taxonomists for standard genome sequencing and annotation.</title>
        <authorList>
            <consortium name="The Broad Institute Genomics Platform"/>
            <consortium name="The Broad Institute Genome Sequencing Center for Infectious Disease"/>
            <person name="Wu L."/>
            <person name="Ma J."/>
        </authorList>
    </citation>
    <scope>NUCLEOTIDE SEQUENCE [LARGE SCALE GENOMIC DNA]</scope>
    <source>
        <strain evidence="2">CGMCC 1.7003</strain>
    </source>
</reference>
<gene>
    <name evidence="1" type="ORF">GCM10010919_26480</name>
</gene>